<comment type="caution">
    <text evidence="2">The sequence shown here is derived from an EMBL/GenBank/DDBJ whole genome shotgun (WGS) entry which is preliminary data.</text>
</comment>
<evidence type="ECO:0000313" key="2">
    <source>
        <dbReference type="EMBL" id="TDQ37254.1"/>
    </source>
</evidence>
<feature type="domain" description="DUF1722" evidence="1">
    <location>
        <begin position="192"/>
        <end position="308"/>
    </location>
</feature>
<dbReference type="Proteomes" id="UP000294575">
    <property type="component" value="Unassembled WGS sequence"/>
</dbReference>
<accession>A0A4R6U2C3</accession>
<dbReference type="RefSeq" id="WP_166627866.1">
    <property type="nucleotide sequence ID" value="NZ_LNJZ01000003.1"/>
</dbReference>
<dbReference type="PANTHER" id="PTHR30087">
    <property type="entry name" value="INNER MEMBRANE PROTEIN"/>
    <property type="match status" value="1"/>
</dbReference>
<dbReference type="InterPro" id="IPR007553">
    <property type="entry name" value="2-thiour_desulf"/>
</dbReference>
<dbReference type="Pfam" id="PF08349">
    <property type="entry name" value="DUF1722"/>
    <property type="match status" value="1"/>
</dbReference>
<sequence>MSAQPLRLGISACLLGQPVRYNGGHKYSSLCNDVLASAVEFVSFCPEQAAGFGTPRPAMHLRGAADKPDLVLAKDGTDNLGPQLEAGYRQPLNNFDSVDGFILMQKSPSCGLFRVRLYDEAGRQQREHTTGLFAKALQQRFPLLPLEEEGRLHNPQLFDNFMLRVQAHHHFRHQVLAQPSPAALTGFHARYKYLLMAHSQQFARAMGRFLASSQQLPLEQRCHDYQQQLMQCLAKHASRKGHSNALQHMLGYLRGTVSADARQLLAKSIEQFRHGHQPLHVPLGLLHHYAAQLERNYLRQQQYFSPYPARLYPANRTEHL</sequence>
<evidence type="ECO:0000259" key="1">
    <source>
        <dbReference type="Pfam" id="PF08349"/>
    </source>
</evidence>
<reference evidence="2 3" key="1">
    <citation type="submission" date="2019-03" db="EMBL/GenBank/DDBJ databases">
        <title>Genomic Encyclopedia of Type Strains, Phase IV (KMG-IV): sequencing the most valuable type-strain genomes for metagenomic binning, comparative biology and taxonomic classification.</title>
        <authorList>
            <person name="Goeker M."/>
        </authorList>
    </citation>
    <scope>NUCLEOTIDE SEQUENCE [LARGE SCALE GENOMIC DNA]</scope>
    <source>
        <strain evidence="2 3">DSM 28679</strain>
    </source>
</reference>
<gene>
    <name evidence="2" type="ORF">DFQ45_10834</name>
</gene>
<dbReference type="Pfam" id="PF04463">
    <property type="entry name" value="2-thiour_desulf"/>
    <property type="match status" value="1"/>
</dbReference>
<dbReference type="EMBL" id="SNYK01000008">
    <property type="protein sequence ID" value="TDQ37254.1"/>
    <property type="molecule type" value="Genomic_DNA"/>
</dbReference>
<evidence type="ECO:0000313" key="3">
    <source>
        <dbReference type="Proteomes" id="UP000294575"/>
    </source>
</evidence>
<proteinExistence type="predicted"/>
<dbReference type="PANTHER" id="PTHR30087:SF0">
    <property type="entry name" value="INNER MEMBRANE PROTEIN"/>
    <property type="match status" value="1"/>
</dbReference>
<dbReference type="AlphaFoldDB" id="A0A4R6U2C3"/>
<name>A0A4R6U2C3_9GAMM</name>
<protein>
    <submittedName>
        <fullName evidence="2">Uncharacterized protein YbbK (DUF523 family)</fullName>
    </submittedName>
</protein>
<organism evidence="2 3">
    <name type="scientific">Thiopseudomonas denitrificans</name>
    <dbReference type="NCBI Taxonomy" id="1501432"/>
    <lineage>
        <taxon>Bacteria</taxon>
        <taxon>Pseudomonadati</taxon>
        <taxon>Pseudomonadota</taxon>
        <taxon>Gammaproteobacteria</taxon>
        <taxon>Pseudomonadales</taxon>
        <taxon>Pseudomonadaceae</taxon>
        <taxon>Thiopseudomonas</taxon>
    </lineage>
</organism>
<dbReference type="InterPro" id="IPR013560">
    <property type="entry name" value="DUF1722"/>
</dbReference>
<keyword evidence="3" id="KW-1185">Reference proteome</keyword>